<evidence type="ECO:0000256" key="1">
    <source>
        <dbReference type="ARBA" id="ARBA00004370"/>
    </source>
</evidence>
<evidence type="ECO:0000256" key="9">
    <source>
        <dbReference type="ARBA" id="ARBA00034000"/>
    </source>
</evidence>
<proteinExistence type="predicted"/>
<dbReference type="GO" id="GO:0008360">
    <property type="term" value="P:regulation of cell shape"/>
    <property type="evidence" value="ECO:0007669"/>
    <property type="project" value="UniProtKB-KW"/>
</dbReference>
<comment type="catalytic activity">
    <reaction evidence="9">
        <text>Preferential cleavage: (Ac)2-L-Lys-D-Ala-|-D-Ala. Also transpeptidation of peptidyl-alanyl moieties that are N-acyl substituents of D-alanine.</text>
        <dbReference type="EC" id="3.4.16.4"/>
    </reaction>
</comment>
<dbReference type="EMBL" id="AODQ01000088">
    <property type="protein sequence ID" value="EMR01825.1"/>
    <property type="molecule type" value="Genomic_DNA"/>
</dbReference>
<dbReference type="STRING" id="1279009.ADICEAN_03057"/>
<dbReference type="GO" id="GO:0008658">
    <property type="term" value="F:penicillin binding"/>
    <property type="evidence" value="ECO:0007669"/>
    <property type="project" value="InterPro"/>
</dbReference>
<dbReference type="AlphaFoldDB" id="M7NJ82"/>
<evidence type="ECO:0000256" key="5">
    <source>
        <dbReference type="ARBA" id="ARBA00022960"/>
    </source>
</evidence>
<dbReference type="PANTHER" id="PTHR32282:SF11">
    <property type="entry name" value="PENICILLIN-BINDING PROTEIN 1B"/>
    <property type="match status" value="1"/>
</dbReference>
<dbReference type="GO" id="GO:0030288">
    <property type="term" value="C:outer membrane-bounded periplasmic space"/>
    <property type="evidence" value="ECO:0007669"/>
    <property type="project" value="TreeGrafter"/>
</dbReference>
<protein>
    <submittedName>
        <fullName evidence="12">Penicillin-binding protein 1A</fullName>
    </submittedName>
</protein>
<evidence type="ECO:0000313" key="12">
    <source>
        <dbReference type="EMBL" id="EMR01825.1"/>
    </source>
</evidence>
<evidence type="ECO:0000256" key="3">
    <source>
        <dbReference type="ARBA" id="ARBA00022676"/>
    </source>
</evidence>
<sequence length="195" mass="21850">MVGAYSTFVNKGVYTQPYYITRIEDKNGNVLYEPQPKTVEALNEETAYLMLHMLKGGTELGGGTALGLSRDLRHNLEIGAKTGTSQNASDGWFMGVTPELVAGAWVGGDNRAIRFRYWLSGQGARTAMPIWEDFMLKAYADPDLDIKRTTFETPKEPLSIEINCMRYNQLYYGNTTEPDTTGINTQRPINTDEIF</sequence>
<keyword evidence="13" id="KW-1185">Reference proteome</keyword>
<dbReference type="eggNOG" id="COG5009">
    <property type="taxonomic scope" value="Bacteria"/>
</dbReference>
<dbReference type="GO" id="GO:0009252">
    <property type="term" value="P:peptidoglycan biosynthetic process"/>
    <property type="evidence" value="ECO:0007669"/>
    <property type="project" value="UniProtKB-KW"/>
</dbReference>
<evidence type="ECO:0000256" key="8">
    <source>
        <dbReference type="ARBA" id="ARBA00023316"/>
    </source>
</evidence>
<dbReference type="GO" id="GO:0009002">
    <property type="term" value="F:serine-type D-Ala-D-Ala carboxypeptidase activity"/>
    <property type="evidence" value="ECO:0007669"/>
    <property type="project" value="UniProtKB-EC"/>
</dbReference>
<dbReference type="InterPro" id="IPR050396">
    <property type="entry name" value="Glycosyltr_51/Transpeptidase"/>
</dbReference>
<dbReference type="RefSeq" id="WP_009196443.1">
    <property type="nucleotide sequence ID" value="NZ_AODQ01000088.1"/>
</dbReference>
<name>M7NJ82_9BACT</name>
<evidence type="ECO:0000259" key="11">
    <source>
        <dbReference type="Pfam" id="PF00905"/>
    </source>
</evidence>
<dbReference type="Pfam" id="PF00905">
    <property type="entry name" value="Transpeptidase"/>
    <property type="match status" value="1"/>
</dbReference>
<comment type="caution">
    <text evidence="12">The sequence shown here is derived from an EMBL/GenBank/DDBJ whole genome shotgun (WGS) entry which is preliminary data.</text>
</comment>
<evidence type="ECO:0000256" key="4">
    <source>
        <dbReference type="ARBA" id="ARBA00022679"/>
    </source>
</evidence>
<dbReference type="InterPro" id="IPR012338">
    <property type="entry name" value="Beta-lactam/transpept-like"/>
</dbReference>
<keyword evidence="2" id="KW-1003">Cell membrane</keyword>
<dbReference type="Gene3D" id="3.40.710.10">
    <property type="entry name" value="DD-peptidase/beta-lactamase superfamily"/>
    <property type="match status" value="1"/>
</dbReference>
<keyword evidence="4" id="KW-0808">Transferase</keyword>
<dbReference type="GO" id="GO:0016020">
    <property type="term" value="C:membrane"/>
    <property type="evidence" value="ECO:0007669"/>
    <property type="project" value="UniProtKB-SubCell"/>
</dbReference>
<dbReference type="InterPro" id="IPR001460">
    <property type="entry name" value="PCN-bd_Tpept"/>
</dbReference>
<evidence type="ECO:0000256" key="7">
    <source>
        <dbReference type="ARBA" id="ARBA00023136"/>
    </source>
</evidence>
<feature type="domain" description="Penicillin-binding protein transpeptidase" evidence="11">
    <location>
        <begin position="1"/>
        <end position="98"/>
    </location>
</feature>
<evidence type="ECO:0000256" key="6">
    <source>
        <dbReference type="ARBA" id="ARBA00022984"/>
    </source>
</evidence>
<evidence type="ECO:0000256" key="10">
    <source>
        <dbReference type="ARBA" id="ARBA00049902"/>
    </source>
</evidence>
<evidence type="ECO:0000313" key="13">
    <source>
        <dbReference type="Proteomes" id="UP000011910"/>
    </source>
</evidence>
<organism evidence="12 13">
    <name type="scientific">Cesiribacter andamanensis AMV16</name>
    <dbReference type="NCBI Taxonomy" id="1279009"/>
    <lineage>
        <taxon>Bacteria</taxon>
        <taxon>Pseudomonadati</taxon>
        <taxon>Bacteroidota</taxon>
        <taxon>Cytophagia</taxon>
        <taxon>Cytophagales</taxon>
        <taxon>Cesiribacteraceae</taxon>
        <taxon>Cesiribacter</taxon>
    </lineage>
</organism>
<keyword evidence="6" id="KW-0573">Peptidoglycan synthesis</keyword>
<keyword evidence="3" id="KW-0328">Glycosyltransferase</keyword>
<comment type="catalytic activity">
    <reaction evidence="10">
        <text>[GlcNAc-(1-&gt;4)-Mur2Ac(oyl-L-Ala-gamma-D-Glu-L-Lys-D-Ala-D-Ala)](n)-di-trans,octa-cis-undecaprenyl diphosphate + beta-D-GlcNAc-(1-&gt;4)-Mur2Ac(oyl-L-Ala-gamma-D-Glu-L-Lys-D-Ala-D-Ala)-di-trans,octa-cis-undecaprenyl diphosphate = [GlcNAc-(1-&gt;4)-Mur2Ac(oyl-L-Ala-gamma-D-Glu-L-Lys-D-Ala-D-Ala)](n+1)-di-trans,octa-cis-undecaprenyl diphosphate + di-trans,octa-cis-undecaprenyl diphosphate + H(+)</text>
        <dbReference type="Rhea" id="RHEA:23708"/>
        <dbReference type="Rhea" id="RHEA-COMP:9602"/>
        <dbReference type="Rhea" id="RHEA-COMP:9603"/>
        <dbReference type="ChEBI" id="CHEBI:15378"/>
        <dbReference type="ChEBI" id="CHEBI:58405"/>
        <dbReference type="ChEBI" id="CHEBI:60033"/>
        <dbReference type="ChEBI" id="CHEBI:78435"/>
        <dbReference type="EC" id="2.4.99.28"/>
    </reaction>
</comment>
<gene>
    <name evidence="12" type="primary">mrcA_3</name>
    <name evidence="12" type="ORF">ADICEAN_03057</name>
</gene>
<accession>M7NJ82</accession>
<keyword evidence="5" id="KW-0133">Cell shape</keyword>
<keyword evidence="8" id="KW-0961">Cell wall biogenesis/degradation</keyword>
<dbReference type="GO" id="GO:0008955">
    <property type="term" value="F:peptidoglycan glycosyltransferase activity"/>
    <property type="evidence" value="ECO:0007669"/>
    <property type="project" value="UniProtKB-EC"/>
</dbReference>
<keyword evidence="7" id="KW-0472">Membrane</keyword>
<dbReference type="PATRIC" id="fig|1279009.4.peg.3103"/>
<dbReference type="Proteomes" id="UP000011910">
    <property type="component" value="Unassembled WGS sequence"/>
</dbReference>
<evidence type="ECO:0000256" key="2">
    <source>
        <dbReference type="ARBA" id="ARBA00022475"/>
    </source>
</evidence>
<reference evidence="12 13" key="1">
    <citation type="journal article" date="2013" name="Genome Announc.">
        <title>Draft Genome Sequence of Cesiribacter andamanensis Strain AMV16T, Isolated from a Soil Sample from a Mud Volcano in the Andaman Islands, India.</title>
        <authorList>
            <person name="Shivaji S."/>
            <person name="Ara S."/>
            <person name="Begum Z."/>
            <person name="Srinivas T.N."/>
            <person name="Singh A."/>
            <person name="Kumar Pinnaka A."/>
        </authorList>
    </citation>
    <scope>NUCLEOTIDE SEQUENCE [LARGE SCALE GENOMIC DNA]</scope>
    <source>
        <strain evidence="12 13">AMV16</strain>
    </source>
</reference>
<dbReference type="GO" id="GO:0071555">
    <property type="term" value="P:cell wall organization"/>
    <property type="evidence" value="ECO:0007669"/>
    <property type="project" value="UniProtKB-KW"/>
</dbReference>
<dbReference type="SUPFAM" id="SSF56601">
    <property type="entry name" value="beta-lactamase/transpeptidase-like"/>
    <property type="match status" value="1"/>
</dbReference>
<comment type="subcellular location">
    <subcellularLocation>
        <location evidence="1">Membrane</location>
    </subcellularLocation>
</comment>
<dbReference type="PANTHER" id="PTHR32282">
    <property type="entry name" value="BINDING PROTEIN TRANSPEPTIDASE, PUTATIVE-RELATED"/>
    <property type="match status" value="1"/>
</dbReference>